<keyword evidence="4" id="KW-1185">Reference proteome</keyword>
<dbReference type="Pfam" id="PF17906">
    <property type="entry name" value="HTH_48"/>
    <property type="match status" value="1"/>
</dbReference>
<gene>
    <name evidence="3" type="ORF">TNCT_145511</name>
</gene>
<protein>
    <recommendedName>
        <fullName evidence="2">Mos1 transposase HTH domain-containing protein</fullName>
    </recommendedName>
</protein>
<dbReference type="Gene3D" id="1.10.10.1450">
    <property type="match status" value="1"/>
</dbReference>
<feature type="region of interest" description="Disordered" evidence="1">
    <location>
        <begin position="31"/>
        <end position="51"/>
    </location>
</feature>
<dbReference type="InterPro" id="IPR041426">
    <property type="entry name" value="Mos1_HTH"/>
</dbReference>
<accession>A0A8X6G974</accession>
<evidence type="ECO:0000313" key="4">
    <source>
        <dbReference type="Proteomes" id="UP000887116"/>
    </source>
</evidence>
<proteinExistence type="predicted"/>
<reference evidence="3" key="1">
    <citation type="submission" date="2020-07" db="EMBL/GenBank/DDBJ databases">
        <title>Multicomponent nature underlies the extraordinary mechanical properties of spider dragline silk.</title>
        <authorList>
            <person name="Kono N."/>
            <person name="Nakamura H."/>
            <person name="Mori M."/>
            <person name="Yoshida Y."/>
            <person name="Ohtoshi R."/>
            <person name="Malay A.D."/>
            <person name="Moran D.A.P."/>
            <person name="Tomita M."/>
            <person name="Numata K."/>
            <person name="Arakawa K."/>
        </authorList>
    </citation>
    <scope>NUCLEOTIDE SEQUENCE</scope>
</reference>
<sequence length="108" mass="11925">MLGYLCLLRSPSEQPPWPGANPALPSALSNTCSAPHYPNPTPGHHNSSRNISATFRDISVSERTIRRWYAKFESGDEGLTNEDRKKPEIVLNNAVLRVLVEQNPGSTV</sequence>
<name>A0A8X6G974_TRICU</name>
<evidence type="ECO:0000259" key="2">
    <source>
        <dbReference type="Pfam" id="PF17906"/>
    </source>
</evidence>
<evidence type="ECO:0000313" key="3">
    <source>
        <dbReference type="EMBL" id="GFQ77278.1"/>
    </source>
</evidence>
<organism evidence="3 4">
    <name type="scientific">Trichonephila clavata</name>
    <name type="common">Joro spider</name>
    <name type="synonym">Nephila clavata</name>
    <dbReference type="NCBI Taxonomy" id="2740835"/>
    <lineage>
        <taxon>Eukaryota</taxon>
        <taxon>Metazoa</taxon>
        <taxon>Ecdysozoa</taxon>
        <taxon>Arthropoda</taxon>
        <taxon>Chelicerata</taxon>
        <taxon>Arachnida</taxon>
        <taxon>Araneae</taxon>
        <taxon>Araneomorphae</taxon>
        <taxon>Entelegynae</taxon>
        <taxon>Araneoidea</taxon>
        <taxon>Nephilidae</taxon>
        <taxon>Trichonephila</taxon>
    </lineage>
</organism>
<evidence type="ECO:0000256" key="1">
    <source>
        <dbReference type="SAM" id="MobiDB-lite"/>
    </source>
</evidence>
<dbReference type="EMBL" id="BMAO01011860">
    <property type="protein sequence ID" value="GFQ77278.1"/>
    <property type="molecule type" value="Genomic_DNA"/>
</dbReference>
<feature type="domain" description="Mos1 transposase HTH" evidence="2">
    <location>
        <begin position="46"/>
        <end position="76"/>
    </location>
</feature>
<dbReference type="AlphaFoldDB" id="A0A8X6G974"/>
<dbReference type="Proteomes" id="UP000887116">
    <property type="component" value="Unassembled WGS sequence"/>
</dbReference>
<dbReference type="OrthoDB" id="10032414at2759"/>
<comment type="caution">
    <text evidence="3">The sequence shown here is derived from an EMBL/GenBank/DDBJ whole genome shotgun (WGS) entry which is preliminary data.</text>
</comment>